<dbReference type="Proteomes" id="UP000007089">
    <property type="component" value="Chromosome"/>
</dbReference>
<feature type="compositionally biased region" description="Low complexity" evidence="1">
    <location>
        <begin position="31"/>
        <end position="47"/>
    </location>
</feature>
<dbReference type="KEGG" id="acp:A2cp1_0678"/>
<proteinExistence type="predicted"/>
<protein>
    <recommendedName>
        <fullName evidence="4">Pilus assembly protein PilP</fullName>
    </recommendedName>
</protein>
<evidence type="ECO:0000313" key="3">
    <source>
        <dbReference type="Proteomes" id="UP000007089"/>
    </source>
</evidence>
<organism evidence="2 3">
    <name type="scientific">Anaeromyxobacter dehalogenans (strain ATCC BAA-258 / DSM 21875 / 2CP-1)</name>
    <dbReference type="NCBI Taxonomy" id="455488"/>
    <lineage>
        <taxon>Bacteria</taxon>
        <taxon>Pseudomonadati</taxon>
        <taxon>Myxococcota</taxon>
        <taxon>Myxococcia</taxon>
        <taxon>Myxococcales</taxon>
        <taxon>Cystobacterineae</taxon>
        <taxon>Anaeromyxobacteraceae</taxon>
        <taxon>Anaeromyxobacter</taxon>
    </lineage>
</organism>
<dbReference type="PROSITE" id="PS51257">
    <property type="entry name" value="PROKAR_LIPOPROTEIN"/>
    <property type="match status" value="1"/>
</dbReference>
<evidence type="ECO:0000256" key="1">
    <source>
        <dbReference type="SAM" id="MobiDB-lite"/>
    </source>
</evidence>
<evidence type="ECO:0008006" key="4">
    <source>
        <dbReference type="Google" id="ProtNLM"/>
    </source>
</evidence>
<dbReference type="Gene3D" id="2.30.30.830">
    <property type="match status" value="1"/>
</dbReference>
<dbReference type="InterPro" id="IPR007446">
    <property type="entry name" value="PilP"/>
</dbReference>
<dbReference type="HOGENOM" id="CLU_1446218_0_0_7"/>
<dbReference type="RefSeq" id="WP_012632074.1">
    <property type="nucleotide sequence ID" value="NC_011891.1"/>
</dbReference>
<dbReference type="EMBL" id="CP001359">
    <property type="protein sequence ID" value="ACL64035.1"/>
    <property type="molecule type" value="Genomic_DNA"/>
</dbReference>
<feature type="region of interest" description="Disordered" evidence="1">
    <location>
        <begin position="22"/>
        <end position="47"/>
    </location>
</feature>
<name>B8JD07_ANAD2</name>
<dbReference type="AlphaFoldDB" id="B8JD07"/>
<dbReference type="Pfam" id="PF04351">
    <property type="entry name" value="PilP"/>
    <property type="match status" value="1"/>
</dbReference>
<sequence>MSPRRIAPLLVCALLAACGDSGPKRAPAPKKPAAAPAAAGDGAAAAPAPKVDDWVYSSVGKRDPFRSFLADVSQAGPGLQTRCATPLGKYELDQLKLVAVITGLEDPVAMVEAPSGVGYAVRRGACLGKNGGTVAAVRSGEVVVTEFALRADGTRDRTQTVLRLPKEAALNLEEQLP</sequence>
<keyword evidence="3" id="KW-1185">Reference proteome</keyword>
<accession>B8JD07</accession>
<evidence type="ECO:0000313" key="2">
    <source>
        <dbReference type="EMBL" id="ACL64035.1"/>
    </source>
</evidence>
<reference evidence="2" key="1">
    <citation type="submission" date="2009-01" db="EMBL/GenBank/DDBJ databases">
        <title>Complete sequence of Anaeromyxobacter dehalogenans 2CP-1.</title>
        <authorList>
            <consortium name="US DOE Joint Genome Institute"/>
            <person name="Lucas S."/>
            <person name="Copeland A."/>
            <person name="Lapidus A."/>
            <person name="Glavina del Rio T."/>
            <person name="Dalin E."/>
            <person name="Tice H."/>
            <person name="Bruce D."/>
            <person name="Goodwin L."/>
            <person name="Pitluck S."/>
            <person name="Saunders E."/>
            <person name="Brettin T."/>
            <person name="Detter J.C."/>
            <person name="Han C."/>
            <person name="Larimer F."/>
            <person name="Land M."/>
            <person name="Hauser L."/>
            <person name="Kyrpides N."/>
            <person name="Ovchinnikova G."/>
            <person name="Beliaev A.S."/>
            <person name="Richardson P."/>
        </authorList>
    </citation>
    <scope>NUCLEOTIDE SEQUENCE</scope>
    <source>
        <strain evidence="2">2CP-1</strain>
    </source>
</reference>
<gene>
    <name evidence="2" type="ordered locus">A2cp1_0678</name>
</gene>